<keyword evidence="8" id="KW-1015">Disulfide bond</keyword>
<keyword evidence="9" id="KW-0676">Redox-active center</keyword>
<feature type="transmembrane region" description="Helical" evidence="10">
    <location>
        <begin position="292"/>
        <end position="312"/>
    </location>
</feature>
<evidence type="ECO:0000256" key="2">
    <source>
        <dbReference type="ARBA" id="ARBA00006214"/>
    </source>
</evidence>
<dbReference type="Gene3D" id="1.20.1440.130">
    <property type="entry name" value="VKOR domain"/>
    <property type="match status" value="1"/>
</dbReference>
<dbReference type="InterPro" id="IPR012336">
    <property type="entry name" value="Thioredoxin-like_fold"/>
</dbReference>
<keyword evidence="5 10" id="KW-1133">Transmembrane helix</keyword>
<dbReference type="SUPFAM" id="SSF52833">
    <property type="entry name" value="Thioredoxin-like"/>
    <property type="match status" value="1"/>
</dbReference>
<evidence type="ECO:0000313" key="13">
    <source>
        <dbReference type="Proteomes" id="UP001501175"/>
    </source>
</evidence>
<feature type="domain" description="Peptidase C39" evidence="11">
    <location>
        <begin position="9"/>
        <end position="130"/>
    </location>
</feature>
<proteinExistence type="inferred from homology"/>
<dbReference type="Gene3D" id="3.90.70.10">
    <property type="entry name" value="Cysteine proteinases"/>
    <property type="match status" value="1"/>
</dbReference>
<sequence>MYTMRNLFKVSDDNAIDTLYELLQNLNSKVTRGTVRETMQQHPDFPSLLSMSEVLSSWNIDNAALQLNTVEQLREIPMPFVTHLKNKGGWYVLVNQINEKNIRLTDSEQGAVTMSLNDFEKKWTGIVLLAETNEQSGEVDYDLKCKKERLSNLRGQFLSGGALLVLFIALLAGGRNYSYTEWLLFFTKISGLILTGLLIAKQLGSKNDFTDRICSISAKTSCEDVLNSPAAKLWGWLNWSDLGLLYFAGGLFTLVFIGNQPNILALLNDIALLAMPYIAFSIYYQARYVRQWCPLCLGVQVILAIEGFLALTQLTTLNDFTTSYLDLLVCFLLPTLALVTIKPLLISWFQSRQEHEELMVLKRNPAIFRTLLIQQHKAPPIPTNLHTIMFGNSDAKHKISVVINPYCGSCSKAFKELKELALHNHNIYVTIIFSSKSESTPAAKFAIHALALAKQGNTAIIALTDWFNQKDKNYNAWAKRYPAETNQLELTTILQGHKQWCYNAGITVTPAIYIDGYKIPEIYKLESLQWMLMRVELDKLYELNV</sequence>
<evidence type="ECO:0000256" key="5">
    <source>
        <dbReference type="ARBA" id="ARBA00022989"/>
    </source>
</evidence>
<comment type="caution">
    <text evidence="12">The sequence shown here is derived from an EMBL/GenBank/DDBJ whole genome shotgun (WGS) entry which is preliminary data.</text>
</comment>
<keyword evidence="4" id="KW-0874">Quinone</keyword>
<evidence type="ECO:0000256" key="1">
    <source>
        <dbReference type="ARBA" id="ARBA00004141"/>
    </source>
</evidence>
<evidence type="ECO:0000259" key="11">
    <source>
        <dbReference type="PROSITE" id="PS50990"/>
    </source>
</evidence>
<dbReference type="InterPro" id="IPR038354">
    <property type="entry name" value="VKOR_sf"/>
</dbReference>
<evidence type="ECO:0000256" key="9">
    <source>
        <dbReference type="ARBA" id="ARBA00023284"/>
    </source>
</evidence>
<accession>A0ABP8N8G2</accession>
<comment type="subcellular location">
    <subcellularLocation>
        <location evidence="1">Membrane</location>
        <topology evidence="1">Multi-pass membrane protein</topology>
    </subcellularLocation>
</comment>
<keyword evidence="13" id="KW-1185">Reference proteome</keyword>
<dbReference type="Pfam" id="PF07884">
    <property type="entry name" value="VKOR"/>
    <property type="match status" value="1"/>
</dbReference>
<dbReference type="EMBL" id="BAABHD010000062">
    <property type="protein sequence ID" value="GAA4461427.1"/>
    <property type="molecule type" value="Genomic_DNA"/>
</dbReference>
<keyword evidence="3 10" id="KW-0812">Transmembrane</keyword>
<dbReference type="InterPro" id="IPR012932">
    <property type="entry name" value="VKOR"/>
</dbReference>
<organism evidence="12 13">
    <name type="scientific">Nibrella saemangeumensis</name>
    <dbReference type="NCBI Taxonomy" id="1084526"/>
    <lineage>
        <taxon>Bacteria</taxon>
        <taxon>Pseudomonadati</taxon>
        <taxon>Bacteroidota</taxon>
        <taxon>Cytophagia</taxon>
        <taxon>Cytophagales</taxon>
        <taxon>Spirosomataceae</taxon>
        <taxon>Nibrella</taxon>
    </lineage>
</organism>
<comment type="similarity">
    <text evidence="2">Belongs to the VKOR family.</text>
</comment>
<reference evidence="13" key="1">
    <citation type="journal article" date="2019" name="Int. J. Syst. Evol. Microbiol.">
        <title>The Global Catalogue of Microorganisms (GCM) 10K type strain sequencing project: providing services to taxonomists for standard genome sequencing and annotation.</title>
        <authorList>
            <consortium name="The Broad Institute Genomics Platform"/>
            <consortium name="The Broad Institute Genome Sequencing Center for Infectious Disease"/>
            <person name="Wu L."/>
            <person name="Ma J."/>
        </authorList>
    </citation>
    <scope>NUCLEOTIDE SEQUENCE [LARGE SCALE GENOMIC DNA]</scope>
    <source>
        <strain evidence="13">JCM 17927</strain>
    </source>
</reference>
<protein>
    <recommendedName>
        <fullName evidence="11">Peptidase C39 domain-containing protein</fullName>
    </recommendedName>
</protein>
<dbReference type="InterPro" id="IPR036249">
    <property type="entry name" value="Thioredoxin-like_sf"/>
</dbReference>
<dbReference type="Pfam" id="PF03412">
    <property type="entry name" value="Peptidase_C39"/>
    <property type="match status" value="1"/>
</dbReference>
<evidence type="ECO:0000256" key="6">
    <source>
        <dbReference type="ARBA" id="ARBA00023002"/>
    </source>
</evidence>
<evidence type="ECO:0000256" key="3">
    <source>
        <dbReference type="ARBA" id="ARBA00022692"/>
    </source>
</evidence>
<gene>
    <name evidence="12" type="ORF">GCM10023189_36920</name>
</gene>
<feature type="transmembrane region" description="Helical" evidence="10">
    <location>
        <begin position="236"/>
        <end position="257"/>
    </location>
</feature>
<evidence type="ECO:0000256" key="4">
    <source>
        <dbReference type="ARBA" id="ARBA00022719"/>
    </source>
</evidence>
<name>A0ABP8N8G2_9BACT</name>
<evidence type="ECO:0000256" key="10">
    <source>
        <dbReference type="SAM" id="Phobius"/>
    </source>
</evidence>
<feature type="transmembrane region" description="Helical" evidence="10">
    <location>
        <begin position="182"/>
        <end position="200"/>
    </location>
</feature>
<evidence type="ECO:0000256" key="7">
    <source>
        <dbReference type="ARBA" id="ARBA00023136"/>
    </source>
</evidence>
<feature type="transmembrane region" description="Helical" evidence="10">
    <location>
        <begin position="157"/>
        <end position="176"/>
    </location>
</feature>
<dbReference type="InterPro" id="IPR005074">
    <property type="entry name" value="Peptidase_C39"/>
</dbReference>
<dbReference type="Proteomes" id="UP001501175">
    <property type="component" value="Unassembled WGS sequence"/>
</dbReference>
<evidence type="ECO:0000256" key="8">
    <source>
        <dbReference type="ARBA" id="ARBA00023157"/>
    </source>
</evidence>
<feature type="transmembrane region" description="Helical" evidence="10">
    <location>
        <begin position="324"/>
        <end position="345"/>
    </location>
</feature>
<keyword evidence="7 10" id="KW-0472">Membrane</keyword>
<feature type="transmembrane region" description="Helical" evidence="10">
    <location>
        <begin position="263"/>
        <end position="280"/>
    </location>
</feature>
<dbReference type="CDD" id="cd12921">
    <property type="entry name" value="VKOR_4"/>
    <property type="match status" value="1"/>
</dbReference>
<evidence type="ECO:0000313" key="12">
    <source>
        <dbReference type="EMBL" id="GAA4461427.1"/>
    </source>
</evidence>
<keyword evidence="6" id="KW-0560">Oxidoreductase</keyword>
<dbReference type="Pfam" id="PF13462">
    <property type="entry name" value="Thioredoxin_4"/>
    <property type="match status" value="1"/>
</dbReference>
<dbReference type="Gene3D" id="3.40.30.10">
    <property type="entry name" value="Glutaredoxin"/>
    <property type="match status" value="1"/>
</dbReference>
<dbReference type="PROSITE" id="PS50990">
    <property type="entry name" value="PEPTIDASE_C39"/>
    <property type="match status" value="1"/>
</dbReference>